<protein>
    <recommendedName>
        <fullName evidence="7">HlyD family secretion protein</fullName>
    </recommendedName>
</protein>
<reference evidence="5" key="1">
    <citation type="submission" date="2022-08" db="EMBL/GenBank/DDBJ databases">
        <title>Draft genome sequence of Lysinibacillus sp. strain KH24.</title>
        <authorList>
            <person name="Kanbe H."/>
            <person name="Itoh H."/>
        </authorList>
    </citation>
    <scope>NUCLEOTIDE SEQUENCE</scope>
    <source>
        <strain evidence="5">KH24</strain>
    </source>
</reference>
<dbReference type="RefSeq" id="WP_264987581.1">
    <property type="nucleotide sequence ID" value="NZ_BRZA01000001.1"/>
</dbReference>
<dbReference type="InterPro" id="IPR050465">
    <property type="entry name" value="UPF0194_transport"/>
</dbReference>
<proteinExistence type="predicted"/>
<name>A0ABQ5NHN5_9BACI</name>
<comment type="subcellular location">
    <subcellularLocation>
        <location evidence="1">Cell envelope</location>
    </subcellularLocation>
</comment>
<comment type="caution">
    <text evidence="5">The sequence shown here is derived from an EMBL/GenBank/DDBJ whole genome shotgun (WGS) entry which is preliminary data.</text>
</comment>
<dbReference type="EMBL" id="BRZA01000001">
    <property type="protein sequence ID" value="GLC87866.1"/>
    <property type="molecule type" value="Genomic_DNA"/>
</dbReference>
<sequence length="415" mass="47009">MYIFKAKPWLILTVIITIALISLNAYFVFKGDSKVPRTYFIDEFQRATAKHRVDTVKKEAIVVPANTYTISADATSLASISVQRGQTIHANDLLATYETAEADHELTKLESERTAYKNELHNLQEALTQIDTMNPREKNPKSTIDAKQVRDQLNVTVKLELAQQTTPSEAIAILQRHIAETTRQIAITEAQIAQMQARQGIVSPVDGVISAISTEAGTVTFEIYTADKALFTYITKDEWQKVQEGQTIELHIPFVEEKLTGTVVQKQPLPVDKTSLWANELGKASTNGTYEVMLQQDEPLENIPYATIGQTSIIINEAFDAYQVDTAWIKSTKKHPYSVYILDEDGKIRLEDIEPSFTTANATIFSSDFDEGTPIMMNNHYPTLARSFVSMPIKKIEWQHFKELSWKRYVKYMLF</sequence>
<evidence type="ECO:0000256" key="3">
    <source>
        <dbReference type="SAM" id="Coils"/>
    </source>
</evidence>
<dbReference type="PANTHER" id="PTHR32347:SF23">
    <property type="entry name" value="BLL5650 PROTEIN"/>
    <property type="match status" value="1"/>
</dbReference>
<dbReference type="Proteomes" id="UP001065593">
    <property type="component" value="Unassembled WGS sequence"/>
</dbReference>
<organism evidence="5 6">
    <name type="scientific">Lysinibacillus piscis</name>
    <dbReference type="NCBI Taxonomy" id="2518931"/>
    <lineage>
        <taxon>Bacteria</taxon>
        <taxon>Bacillati</taxon>
        <taxon>Bacillota</taxon>
        <taxon>Bacilli</taxon>
        <taxon>Bacillales</taxon>
        <taxon>Bacillaceae</taxon>
        <taxon>Lysinibacillus</taxon>
    </lineage>
</organism>
<evidence type="ECO:0008006" key="7">
    <source>
        <dbReference type="Google" id="ProtNLM"/>
    </source>
</evidence>
<gene>
    <name evidence="5" type="ORF">LYSBPC_09930</name>
</gene>
<keyword evidence="6" id="KW-1185">Reference proteome</keyword>
<feature type="transmembrane region" description="Helical" evidence="4">
    <location>
        <begin position="9"/>
        <end position="29"/>
    </location>
</feature>
<keyword evidence="4" id="KW-0472">Membrane</keyword>
<keyword evidence="4" id="KW-1133">Transmembrane helix</keyword>
<dbReference type="PANTHER" id="PTHR32347">
    <property type="entry name" value="EFFLUX SYSTEM COMPONENT YKNX-RELATED"/>
    <property type="match status" value="1"/>
</dbReference>
<evidence type="ECO:0000256" key="1">
    <source>
        <dbReference type="ARBA" id="ARBA00004196"/>
    </source>
</evidence>
<feature type="coiled-coil region" evidence="3">
    <location>
        <begin position="171"/>
        <end position="198"/>
    </location>
</feature>
<accession>A0ABQ5NHN5</accession>
<feature type="coiled-coil region" evidence="3">
    <location>
        <begin position="99"/>
        <end position="126"/>
    </location>
</feature>
<keyword evidence="4" id="KW-0812">Transmembrane</keyword>
<evidence type="ECO:0000256" key="2">
    <source>
        <dbReference type="ARBA" id="ARBA00023054"/>
    </source>
</evidence>
<keyword evidence="2 3" id="KW-0175">Coiled coil</keyword>
<evidence type="ECO:0000313" key="5">
    <source>
        <dbReference type="EMBL" id="GLC87866.1"/>
    </source>
</evidence>
<evidence type="ECO:0000313" key="6">
    <source>
        <dbReference type="Proteomes" id="UP001065593"/>
    </source>
</evidence>
<evidence type="ECO:0000256" key="4">
    <source>
        <dbReference type="SAM" id="Phobius"/>
    </source>
</evidence>